<reference evidence="4" key="1">
    <citation type="journal article" date="2022" name="Front. Microbiol.">
        <title>Feed Insects as a Reservoir of Granadaene-Producing Lactococci.</title>
        <authorList>
            <person name="Neuzil-Bunesova V."/>
            <person name="Ramirez Garcia A."/>
            <person name="Modrackova N."/>
            <person name="Makovska M."/>
            <person name="Sabolova M."/>
            <person name="Sproer C."/>
            <person name="Bunk B."/>
            <person name="Blom J."/>
            <person name="Schwab C."/>
        </authorList>
    </citation>
    <scope>NUCLEOTIDE SEQUENCE</scope>
    <source>
        <strain evidence="4">I4/6O</strain>
    </source>
</reference>
<name>A0A9Q8Y1K8_9LACT</name>
<accession>A0A9Q8Y1K8</accession>
<gene>
    <name evidence="4" type="ORF">LMK00_08625</name>
</gene>
<dbReference type="Pfam" id="PF11797">
    <property type="entry name" value="WxLIP_HBD"/>
    <property type="match status" value="1"/>
</dbReference>
<organism evidence="4 5">
    <name type="scientific">Lactococcus formosensis</name>
    <dbReference type="NCBI Taxonomy" id="1281486"/>
    <lineage>
        <taxon>Bacteria</taxon>
        <taxon>Bacillati</taxon>
        <taxon>Bacillota</taxon>
        <taxon>Bacilli</taxon>
        <taxon>Lactobacillales</taxon>
        <taxon>Streptococcaceae</taxon>
        <taxon>Lactococcus</taxon>
    </lineage>
</organism>
<feature type="domain" description="WxL Interacting Protein host binding" evidence="3">
    <location>
        <begin position="164"/>
        <end position="298"/>
    </location>
</feature>
<dbReference type="Proteomes" id="UP001056730">
    <property type="component" value="Chromosome"/>
</dbReference>
<feature type="transmembrane region" description="Helical" evidence="1">
    <location>
        <begin position="310"/>
        <end position="332"/>
    </location>
</feature>
<dbReference type="EMBL" id="CP086395">
    <property type="protein sequence ID" value="USJ19889.1"/>
    <property type="molecule type" value="Genomic_DNA"/>
</dbReference>
<dbReference type="AlphaFoldDB" id="A0A9Q8Y1K8"/>
<evidence type="ECO:0000259" key="2">
    <source>
        <dbReference type="Pfam" id="PF06030"/>
    </source>
</evidence>
<evidence type="ECO:0000256" key="1">
    <source>
        <dbReference type="SAM" id="Phobius"/>
    </source>
</evidence>
<dbReference type="Pfam" id="PF06030">
    <property type="entry name" value="WxLIP_PGBD"/>
    <property type="match status" value="1"/>
</dbReference>
<protein>
    <submittedName>
        <fullName evidence="4">DUF916 and DUF3324 domain-containing protein</fullName>
    </submittedName>
</protein>
<keyword evidence="1" id="KW-0812">Transmembrane</keyword>
<evidence type="ECO:0000313" key="4">
    <source>
        <dbReference type="EMBL" id="USJ19889.1"/>
    </source>
</evidence>
<evidence type="ECO:0000313" key="5">
    <source>
        <dbReference type="Proteomes" id="UP001056730"/>
    </source>
</evidence>
<dbReference type="RefSeq" id="WP_213433279.1">
    <property type="nucleotide sequence ID" value="NZ_CP086395.1"/>
</dbReference>
<keyword evidence="1" id="KW-0472">Membrane</keyword>
<dbReference type="InterPro" id="IPR010317">
    <property type="entry name" value="WxLIP_PGBD"/>
</dbReference>
<proteinExistence type="predicted"/>
<evidence type="ECO:0000259" key="3">
    <source>
        <dbReference type="Pfam" id="PF11797"/>
    </source>
</evidence>
<feature type="domain" description="WxL Interacting Protein peptidoglycan binding" evidence="2">
    <location>
        <begin position="35"/>
        <end position="153"/>
    </location>
</feature>
<dbReference type="InterPro" id="IPR021759">
    <property type="entry name" value="WxLIP_HBD"/>
</dbReference>
<dbReference type="KEGG" id="lfo:LMK00_08625"/>
<keyword evidence="1" id="KW-1133">Transmembrane helix</keyword>
<sequence length="342" mass="38901">MLNSKSNRISMLIILIIIGSFVFNSQEVKADGMNFTVNALLPENQMSEATYFDLLVIPKQEQDIQIELENSTDQLIDIEVTPRNAYTNDNGVISYDKDNIKLSNDAPLKFTDLVSGKQTVKLKPFEKTIASFNLKIPDIKYKGYVLGAFSIKEKEEHTGENKGKSVSISNKFSYTLGVKLSEERQNVVPQLSFTSVSPENYLNKPSIVNTVLNNTPVIAKNLDFDINIYKNNKIFYHTEEKGKSMAPYSYYNIHTSTQNKELKPGKYMVDMKVEGEGISFKTLKYFIVEKEQAKVINEKAIGLDKKPFNLLYIVVIIMILCTLLVILFVLFIRKNKISKSKK</sequence>